<dbReference type="EMBL" id="RDBE01000006">
    <property type="protein sequence ID" value="RLV50053.1"/>
    <property type="molecule type" value="Genomic_DNA"/>
</dbReference>
<dbReference type="RefSeq" id="WP_121805817.1">
    <property type="nucleotide sequence ID" value="NZ_RDBE01000006.1"/>
</dbReference>
<feature type="region of interest" description="Disordered" evidence="1">
    <location>
        <begin position="1"/>
        <end position="53"/>
    </location>
</feature>
<dbReference type="Proteomes" id="UP000281708">
    <property type="component" value="Unassembled WGS sequence"/>
</dbReference>
<name>A0A3L8P5K4_9ACTN</name>
<sequence length="266" mass="28880">MALDYAPPTTPAPAPATLRRRRTEPATVQPAVPVEPAAAAPIHKRGPARLEPSADALDNLPAYTWRVMHDVPWPGREGQVIDHVVIGPGGIFVVDLRHWDGPVVLEDGILRAEGRPREREVAEAADAALDVASVLERVDPRWVVPVLCLVRDEPVAGMTRGVVYCSSNFLEQMITSRREVIGPDRSRFIAQLLEIKLARGRSADDDVTELLADPAPRRRRGRLLAEPMTKIGLRAGAIGVAIAVLVGDPSLIGDTGQWLTSLLTVR</sequence>
<feature type="compositionally biased region" description="Low complexity" evidence="1">
    <location>
        <begin position="25"/>
        <end position="41"/>
    </location>
</feature>
<proteinExistence type="predicted"/>
<evidence type="ECO:0000313" key="4">
    <source>
        <dbReference type="Proteomes" id="UP000281708"/>
    </source>
</evidence>
<feature type="domain" description="NERD" evidence="2">
    <location>
        <begin position="54"/>
        <end position="149"/>
    </location>
</feature>
<evidence type="ECO:0000259" key="2">
    <source>
        <dbReference type="Pfam" id="PF08378"/>
    </source>
</evidence>
<keyword evidence="4" id="KW-1185">Reference proteome</keyword>
<organism evidence="3 4">
    <name type="scientific">Nocardioides mangrovicus</name>
    <dbReference type="NCBI Taxonomy" id="2478913"/>
    <lineage>
        <taxon>Bacteria</taxon>
        <taxon>Bacillati</taxon>
        <taxon>Actinomycetota</taxon>
        <taxon>Actinomycetes</taxon>
        <taxon>Propionibacteriales</taxon>
        <taxon>Nocardioidaceae</taxon>
        <taxon>Nocardioides</taxon>
    </lineage>
</organism>
<dbReference type="OrthoDB" id="5793358at2"/>
<comment type="caution">
    <text evidence="3">The sequence shown here is derived from an EMBL/GenBank/DDBJ whole genome shotgun (WGS) entry which is preliminary data.</text>
</comment>
<evidence type="ECO:0000256" key="1">
    <source>
        <dbReference type="SAM" id="MobiDB-lite"/>
    </source>
</evidence>
<gene>
    <name evidence="3" type="ORF">D9V37_09325</name>
</gene>
<accession>A0A3L8P5K4</accession>
<reference evidence="3 4" key="1">
    <citation type="submission" date="2018-10" db="EMBL/GenBank/DDBJ databases">
        <title>Marmoricola sp. 4Q3S-7 whole genome shotgun sequence.</title>
        <authorList>
            <person name="Li F."/>
        </authorList>
    </citation>
    <scope>NUCLEOTIDE SEQUENCE [LARGE SCALE GENOMIC DNA]</scope>
    <source>
        <strain evidence="3 4">4Q3S-7</strain>
    </source>
</reference>
<dbReference type="AlphaFoldDB" id="A0A3L8P5K4"/>
<evidence type="ECO:0000313" key="3">
    <source>
        <dbReference type="EMBL" id="RLV50053.1"/>
    </source>
</evidence>
<dbReference type="Pfam" id="PF08378">
    <property type="entry name" value="NERD"/>
    <property type="match status" value="1"/>
</dbReference>
<protein>
    <submittedName>
        <fullName evidence="3">NERD domain-containing protein</fullName>
    </submittedName>
</protein>
<dbReference type="InterPro" id="IPR011528">
    <property type="entry name" value="NERD"/>
</dbReference>